<dbReference type="Proteomes" id="UP000017938">
    <property type="component" value="Unassembled WGS sequence"/>
</dbReference>
<accession>R6TGR2</accession>
<evidence type="ECO:0000256" key="1">
    <source>
        <dbReference type="SAM" id="MobiDB-lite"/>
    </source>
</evidence>
<keyword evidence="2" id="KW-0472">Membrane</keyword>
<feature type="signal peptide" evidence="3">
    <location>
        <begin position="1"/>
        <end position="23"/>
    </location>
</feature>
<keyword evidence="3" id="KW-0732">Signal</keyword>
<protein>
    <recommendedName>
        <fullName evidence="4">TPM domain-containing protein</fullName>
    </recommendedName>
</protein>
<dbReference type="AlphaFoldDB" id="R6TGR2"/>
<evidence type="ECO:0000256" key="2">
    <source>
        <dbReference type="SAM" id="Phobius"/>
    </source>
</evidence>
<keyword evidence="2" id="KW-0812">Transmembrane</keyword>
<dbReference type="Pfam" id="PF04536">
    <property type="entry name" value="TPM_phosphatase"/>
    <property type="match status" value="1"/>
</dbReference>
<proteinExistence type="predicted"/>
<keyword evidence="2" id="KW-1133">Transmembrane helix</keyword>
<feature type="domain" description="TPM" evidence="4">
    <location>
        <begin position="39"/>
        <end position="159"/>
    </location>
</feature>
<dbReference type="PANTHER" id="PTHR30373">
    <property type="entry name" value="UPF0603 PROTEIN YGCG"/>
    <property type="match status" value="1"/>
</dbReference>
<evidence type="ECO:0000313" key="6">
    <source>
        <dbReference type="Proteomes" id="UP000017938"/>
    </source>
</evidence>
<reference evidence="5" key="1">
    <citation type="submission" date="2012-11" db="EMBL/GenBank/DDBJ databases">
        <title>Dependencies among metagenomic species, viruses, plasmids and units of genetic variation.</title>
        <authorList>
            <person name="Nielsen H.B."/>
            <person name="Almeida M."/>
            <person name="Juncker A.S."/>
            <person name="Rasmussen S."/>
            <person name="Li J."/>
            <person name="Sunagawa S."/>
            <person name="Plichta D."/>
            <person name="Gautier L."/>
            <person name="Le Chatelier E."/>
            <person name="Peletier E."/>
            <person name="Bonde I."/>
            <person name="Nielsen T."/>
            <person name="Manichanh C."/>
            <person name="Arumugam M."/>
            <person name="Batto J."/>
            <person name="Santos M.B.Q.D."/>
            <person name="Blom N."/>
            <person name="Borruel N."/>
            <person name="Burgdorf K.S."/>
            <person name="Boumezbeur F."/>
            <person name="Casellas F."/>
            <person name="Dore J."/>
            <person name="Guarner F."/>
            <person name="Hansen T."/>
            <person name="Hildebrand F."/>
            <person name="Kaas R.S."/>
            <person name="Kennedy S."/>
            <person name="Kristiansen K."/>
            <person name="Kultima J.R."/>
            <person name="Leonard P."/>
            <person name="Levenez F."/>
            <person name="Lund O."/>
            <person name="Moumen B."/>
            <person name="Le Paslier D."/>
            <person name="Pons N."/>
            <person name="Pedersen O."/>
            <person name="Prifti E."/>
            <person name="Qin J."/>
            <person name="Raes J."/>
            <person name="Tap J."/>
            <person name="Tims S."/>
            <person name="Ussery D.W."/>
            <person name="Yamada T."/>
            <person name="MetaHit consortium"/>
            <person name="Renault P."/>
            <person name="Sicheritz-Ponten T."/>
            <person name="Bork P."/>
            <person name="Wang J."/>
            <person name="Brunak S."/>
            <person name="Ehrlich S.D."/>
        </authorList>
    </citation>
    <scope>NUCLEOTIDE SEQUENCE [LARGE SCALE GENOMIC DNA]</scope>
</reference>
<feature type="chain" id="PRO_5004432452" description="TPM domain-containing protein" evidence="3">
    <location>
        <begin position="24"/>
        <end position="281"/>
    </location>
</feature>
<gene>
    <name evidence="5" type="ORF">BN580_00861</name>
</gene>
<dbReference type="Gene3D" id="3.10.310.50">
    <property type="match status" value="1"/>
</dbReference>
<comment type="caution">
    <text evidence="5">The sequence shown here is derived from an EMBL/GenBank/DDBJ whole genome shotgun (WGS) entry which is preliminary data.</text>
</comment>
<name>R6TGR2_9BACT</name>
<dbReference type="PANTHER" id="PTHR30373:SF2">
    <property type="entry name" value="UPF0603 PROTEIN YGCG"/>
    <property type="match status" value="1"/>
</dbReference>
<dbReference type="InterPro" id="IPR007621">
    <property type="entry name" value="TPM_dom"/>
</dbReference>
<dbReference type="STRING" id="1263015.BN580_00861"/>
<evidence type="ECO:0000259" key="4">
    <source>
        <dbReference type="Pfam" id="PF04536"/>
    </source>
</evidence>
<feature type="transmembrane region" description="Helical" evidence="2">
    <location>
        <begin position="190"/>
        <end position="209"/>
    </location>
</feature>
<sequence>MKMKRIITILSALLVAVVPLSFAVSGEEIPDERQLPRLVDRAELLDSDEADGLLTLLDRLSDEVQCDIAVVTVNSLDGKSVVDYTDDFYDYNGYGYGEDRDGIMLLINMGERDVHISDCGYVCRALSQKQLDRLREQVTPYLSSGDYYTAFRTFADRSAQLITDARNGGDDEPAVDDHSFEGFFRSLGSIPLICIVVGVIGGFIAVSIMKGKLKSVRRRGEASDYVRNGSFNITNSSDIFLYTTVSKTARPKDDDSSHGGGGGGGHVSSSGTSHGGSSGKF</sequence>
<evidence type="ECO:0000313" key="5">
    <source>
        <dbReference type="EMBL" id="CDC71445.1"/>
    </source>
</evidence>
<dbReference type="EMBL" id="CBFW010000070">
    <property type="protein sequence ID" value="CDC71445.1"/>
    <property type="molecule type" value="Genomic_DNA"/>
</dbReference>
<feature type="region of interest" description="Disordered" evidence="1">
    <location>
        <begin position="250"/>
        <end position="281"/>
    </location>
</feature>
<organism evidence="5 6">
    <name type="scientific">Candidatus Colimorpha enterica</name>
    <dbReference type="NCBI Taxonomy" id="3083063"/>
    <lineage>
        <taxon>Bacteria</taxon>
        <taxon>Pseudomonadati</taxon>
        <taxon>Bacteroidota</taxon>
        <taxon>Bacteroidia</taxon>
        <taxon>Bacteroidales</taxon>
        <taxon>Candidatus Colimorpha</taxon>
    </lineage>
</organism>
<evidence type="ECO:0000256" key="3">
    <source>
        <dbReference type="SAM" id="SignalP"/>
    </source>
</evidence>